<keyword evidence="7" id="KW-1185">Reference proteome</keyword>
<evidence type="ECO:0000313" key="7">
    <source>
        <dbReference type="Proteomes" id="UP001207742"/>
    </source>
</evidence>
<accession>A0ABT3IRL1</accession>
<organism evidence="6 7">
    <name type="scientific">Chitinophaga nivalis</name>
    <dbReference type="NCBI Taxonomy" id="2991709"/>
    <lineage>
        <taxon>Bacteria</taxon>
        <taxon>Pseudomonadati</taxon>
        <taxon>Bacteroidota</taxon>
        <taxon>Chitinophagia</taxon>
        <taxon>Chitinophagales</taxon>
        <taxon>Chitinophagaceae</taxon>
        <taxon>Chitinophaga</taxon>
    </lineage>
</organism>
<evidence type="ECO:0000259" key="5">
    <source>
        <dbReference type="PROSITE" id="PS50931"/>
    </source>
</evidence>
<evidence type="ECO:0000313" key="6">
    <source>
        <dbReference type="EMBL" id="MCW3486618.1"/>
    </source>
</evidence>
<protein>
    <submittedName>
        <fullName evidence="6">LysR family transcriptional regulator</fullName>
    </submittedName>
</protein>
<comment type="caution">
    <text evidence="6">The sequence shown here is derived from an EMBL/GenBank/DDBJ whole genome shotgun (WGS) entry which is preliminary data.</text>
</comment>
<dbReference type="InterPro" id="IPR036390">
    <property type="entry name" value="WH_DNA-bd_sf"/>
</dbReference>
<dbReference type="Pfam" id="PF03466">
    <property type="entry name" value="LysR_substrate"/>
    <property type="match status" value="1"/>
</dbReference>
<evidence type="ECO:0000256" key="1">
    <source>
        <dbReference type="ARBA" id="ARBA00009437"/>
    </source>
</evidence>
<dbReference type="PANTHER" id="PTHR30126:SF39">
    <property type="entry name" value="HTH-TYPE TRANSCRIPTIONAL REGULATOR CYSL"/>
    <property type="match status" value="1"/>
</dbReference>
<dbReference type="PROSITE" id="PS50931">
    <property type="entry name" value="HTH_LYSR"/>
    <property type="match status" value="1"/>
</dbReference>
<dbReference type="Gene3D" id="3.40.190.290">
    <property type="match status" value="1"/>
</dbReference>
<dbReference type="Pfam" id="PF00126">
    <property type="entry name" value="HTH_1"/>
    <property type="match status" value="1"/>
</dbReference>
<proteinExistence type="inferred from homology"/>
<keyword evidence="3" id="KW-0238">DNA-binding</keyword>
<dbReference type="Gene3D" id="1.10.10.10">
    <property type="entry name" value="Winged helix-like DNA-binding domain superfamily/Winged helix DNA-binding domain"/>
    <property type="match status" value="1"/>
</dbReference>
<dbReference type="InterPro" id="IPR036388">
    <property type="entry name" value="WH-like_DNA-bd_sf"/>
</dbReference>
<dbReference type="SUPFAM" id="SSF53850">
    <property type="entry name" value="Periplasmic binding protein-like II"/>
    <property type="match status" value="1"/>
</dbReference>
<dbReference type="CDD" id="cd05466">
    <property type="entry name" value="PBP2_LTTR_substrate"/>
    <property type="match status" value="1"/>
</dbReference>
<name>A0ABT3IRL1_9BACT</name>
<keyword evidence="4" id="KW-0804">Transcription</keyword>
<dbReference type="Proteomes" id="UP001207742">
    <property type="component" value="Unassembled WGS sequence"/>
</dbReference>
<dbReference type="EMBL" id="JAPDNS010000002">
    <property type="protein sequence ID" value="MCW3486618.1"/>
    <property type="molecule type" value="Genomic_DNA"/>
</dbReference>
<evidence type="ECO:0000256" key="2">
    <source>
        <dbReference type="ARBA" id="ARBA00023015"/>
    </source>
</evidence>
<dbReference type="InterPro" id="IPR005119">
    <property type="entry name" value="LysR_subst-bd"/>
</dbReference>
<reference evidence="6 7" key="1">
    <citation type="submission" date="2022-10" db="EMBL/GenBank/DDBJ databases">
        <title>Chitinophaga nivalis PC15 sp. nov., isolated from Pyeongchang county, South Korea.</title>
        <authorList>
            <person name="Trinh H.N."/>
        </authorList>
    </citation>
    <scope>NUCLEOTIDE SEQUENCE [LARGE SCALE GENOMIC DNA]</scope>
    <source>
        <strain evidence="6 7">PC14</strain>
    </source>
</reference>
<keyword evidence="2" id="KW-0805">Transcription regulation</keyword>
<comment type="similarity">
    <text evidence="1">Belongs to the LysR transcriptional regulatory family.</text>
</comment>
<dbReference type="InterPro" id="IPR000847">
    <property type="entry name" value="LysR_HTH_N"/>
</dbReference>
<sequence>MVNLEWYRTFKAVYQTGSLTAASKALFISQPNVSQHLAALEVHVGKQLFERKPKLLPTDYGKLFYTQVVEPLEKLENVETDFRHRCATPLLPTIHIGAVQEFFHTVLSRNVAKTAAHLLVTFGLTKDLIRQLQKGELDFVIATQQITDPHLTYEPILSEAFILVAHPGLDITPLKNLIRKQAIDKIENWLLAQPWYAYSSDLAIIRRFWLENFKKRPAIRPQFIIADMNTILQAIRYGKGMTITASYLATEMIKAKQLTAVWKGFIPTTNTIYLVYDKTKVTAAQLKAAQELVAIKERG</sequence>
<dbReference type="RefSeq" id="WP_264733433.1">
    <property type="nucleotide sequence ID" value="NZ_JAPDNR010000001.1"/>
</dbReference>
<dbReference type="PRINTS" id="PR00039">
    <property type="entry name" value="HTHLYSR"/>
</dbReference>
<dbReference type="PANTHER" id="PTHR30126">
    <property type="entry name" value="HTH-TYPE TRANSCRIPTIONAL REGULATOR"/>
    <property type="match status" value="1"/>
</dbReference>
<feature type="domain" description="HTH lysR-type" evidence="5">
    <location>
        <begin position="2"/>
        <end position="58"/>
    </location>
</feature>
<evidence type="ECO:0000256" key="3">
    <source>
        <dbReference type="ARBA" id="ARBA00023125"/>
    </source>
</evidence>
<dbReference type="SUPFAM" id="SSF46785">
    <property type="entry name" value="Winged helix' DNA-binding domain"/>
    <property type="match status" value="1"/>
</dbReference>
<gene>
    <name evidence="6" type="ORF">OL497_22135</name>
</gene>
<evidence type="ECO:0000256" key="4">
    <source>
        <dbReference type="ARBA" id="ARBA00023163"/>
    </source>
</evidence>